<sequence length="82" mass="9223">MYLYTDGTQRVSLSCGWSGSSIYNDKIRRITGELNMVPKNVPSDFNRMGQAGSLGMMRSYFKSTKFSNLCLVYKNGNIYTGT</sequence>
<gene>
    <name evidence="1" type="ORF">HNQ80_000543</name>
</gene>
<reference evidence="1 2" key="1">
    <citation type="submission" date="2020-08" db="EMBL/GenBank/DDBJ databases">
        <title>Genomic Encyclopedia of Type Strains, Phase IV (KMG-IV): sequencing the most valuable type-strain genomes for metagenomic binning, comparative biology and taxonomic classification.</title>
        <authorList>
            <person name="Goeker M."/>
        </authorList>
    </citation>
    <scope>NUCLEOTIDE SEQUENCE [LARGE SCALE GENOMIC DNA]</scope>
    <source>
        <strain evidence="1 2">DSM 103526</strain>
    </source>
</reference>
<comment type="caution">
    <text evidence="1">The sequence shown here is derived from an EMBL/GenBank/DDBJ whole genome shotgun (WGS) entry which is preliminary data.</text>
</comment>
<dbReference type="Proteomes" id="UP000579281">
    <property type="component" value="Unassembled WGS sequence"/>
</dbReference>
<evidence type="ECO:0000313" key="1">
    <source>
        <dbReference type="EMBL" id="MBB6214463.1"/>
    </source>
</evidence>
<evidence type="ECO:0000313" key="2">
    <source>
        <dbReference type="Proteomes" id="UP000579281"/>
    </source>
</evidence>
<dbReference type="EMBL" id="JACHEN010000002">
    <property type="protein sequence ID" value="MBB6214463.1"/>
    <property type="molecule type" value="Genomic_DNA"/>
</dbReference>
<organism evidence="1 2">
    <name type="scientific">Anaerosolibacter carboniphilus</name>
    <dbReference type="NCBI Taxonomy" id="1417629"/>
    <lineage>
        <taxon>Bacteria</taxon>
        <taxon>Bacillati</taxon>
        <taxon>Bacillota</taxon>
        <taxon>Clostridia</taxon>
        <taxon>Peptostreptococcales</taxon>
        <taxon>Thermotaleaceae</taxon>
        <taxon>Anaerosolibacter</taxon>
    </lineage>
</organism>
<proteinExistence type="predicted"/>
<dbReference type="AlphaFoldDB" id="A0A841KM35"/>
<name>A0A841KM35_9FIRM</name>
<accession>A0A841KM35</accession>
<keyword evidence="2" id="KW-1185">Reference proteome</keyword>
<protein>
    <submittedName>
        <fullName evidence="1">Uncharacterized protein</fullName>
    </submittedName>
</protein>